<keyword evidence="1" id="KW-1133">Transmembrane helix</keyword>
<feature type="domain" description="VWFA" evidence="2">
    <location>
        <begin position="418"/>
        <end position="607"/>
    </location>
</feature>
<dbReference type="SUPFAM" id="SSF53850">
    <property type="entry name" value="Periplasmic binding protein-like II"/>
    <property type="match status" value="1"/>
</dbReference>
<dbReference type="InterPro" id="IPR051266">
    <property type="entry name" value="CLCR"/>
</dbReference>
<name>A0A7W7C7U3_9PSEU</name>
<gene>
    <name evidence="3" type="ORF">HNR67_002198</name>
</gene>
<accession>A0A7W7C7U3</accession>
<comment type="caution">
    <text evidence="3">The sequence shown here is derived from an EMBL/GenBank/DDBJ whole genome shotgun (WGS) entry which is preliminary data.</text>
</comment>
<evidence type="ECO:0000313" key="3">
    <source>
        <dbReference type="EMBL" id="MBB4676080.1"/>
    </source>
</evidence>
<dbReference type="Pfam" id="PF13519">
    <property type="entry name" value="VWA_2"/>
    <property type="match status" value="1"/>
</dbReference>
<dbReference type="Gene3D" id="3.40.50.410">
    <property type="entry name" value="von Willebrand factor, type A domain"/>
    <property type="match status" value="1"/>
</dbReference>
<dbReference type="EMBL" id="JACHMH010000001">
    <property type="protein sequence ID" value="MBB4676080.1"/>
    <property type="molecule type" value="Genomic_DNA"/>
</dbReference>
<keyword evidence="4" id="KW-1185">Reference proteome</keyword>
<dbReference type="SUPFAM" id="SSF53300">
    <property type="entry name" value="vWA-like"/>
    <property type="match status" value="1"/>
</dbReference>
<dbReference type="AlphaFoldDB" id="A0A7W7C7U3"/>
<evidence type="ECO:0000256" key="1">
    <source>
        <dbReference type="SAM" id="Phobius"/>
    </source>
</evidence>
<proteinExistence type="predicted"/>
<dbReference type="RefSeq" id="WP_185001945.1">
    <property type="nucleotide sequence ID" value="NZ_BAAAUI010000016.1"/>
</dbReference>
<keyword evidence="1" id="KW-0812">Transmembrane</keyword>
<sequence length="611" mass="66052">MAGDGLLRQLRWPFVGLALFGAVLLLVVFLPGLDSDPPPTAAECAGERVEITVVVSPEKADLMSTLAKDYNAARRPVRDKCAAARVVKSSALGSGGAVEGMACGWNTQQMGDVRPDAWSPAATTWLKVAQQRHLQCPDKPTGVSPTADREAVSLAKSPLVVGMPRPMAEALGWPDKPIGWRTLLELAQNPAGWAQYGHPEWGAFRLGKTNPNLSTSGLHATIATFFAGTGRSDDLTEADLADPKAVAYVKGVENSVVHYGETTLTFLQNLYEAGRGPNASGLDYISAVTVEEKSIVDFNRGQPEGRTEGKAEPPKVPLVAVYPNDGTLMSDNPYLALDWPDTDPVRKDIAKDFQTYLSGKREQFMAAGFRDAEGKAGPELSREKGLLTDRELKLIRTPSGPVMAKLPEVWQQHRKRANVLMVIDVSGSMADPAVPGGPTRLDAAKAAAVGPALDNLAPDDRLGLWTFSSAAPGESTPWRVLVESGPVSAVLPGYRKQVEKLVARGDTALYATIRQVQREMRQHLDPTRINAVVLLSDGANRYPEDENLESLVADLRQHSPERSVRVFPIAYGESSDLRVLERIARASRAKAYDSQDARSLEKVVAQVLSNF</sequence>
<dbReference type="InterPro" id="IPR002035">
    <property type="entry name" value="VWF_A"/>
</dbReference>
<dbReference type="Proteomes" id="UP000533598">
    <property type="component" value="Unassembled WGS sequence"/>
</dbReference>
<protein>
    <submittedName>
        <fullName evidence="3">Ca-activated chloride channel family protein</fullName>
    </submittedName>
</protein>
<dbReference type="PANTHER" id="PTHR10579">
    <property type="entry name" value="CALCIUM-ACTIVATED CHLORIDE CHANNEL REGULATOR"/>
    <property type="match status" value="1"/>
</dbReference>
<dbReference type="InterPro" id="IPR036465">
    <property type="entry name" value="vWFA_dom_sf"/>
</dbReference>
<dbReference type="PROSITE" id="PS50234">
    <property type="entry name" value="VWFA"/>
    <property type="match status" value="1"/>
</dbReference>
<evidence type="ECO:0000313" key="4">
    <source>
        <dbReference type="Proteomes" id="UP000533598"/>
    </source>
</evidence>
<reference evidence="3 4" key="1">
    <citation type="submission" date="2020-08" db="EMBL/GenBank/DDBJ databases">
        <title>Sequencing the genomes of 1000 actinobacteria strains.</title>
        <authorList>
            <person name="Klenk H.-P."/>
        </authorList>
    </citation>
    <scope>NUCLEOTIDE SEQUENCE [LARGE SCALE GENOMIC DNA]</scope>
    <source>
        <strain evidence="3 4">DSM 44230</strain>
    </source>
</reference>
<organism evidence="3 4">
    <name type="scientific">Crossiella cryophila</name>
    <dbReference type="NCBI Taxonomy" id="43355"/>
    <lineage>
        <taxon>Bacteria</taxon>
        <taxon>Bacillati</taxon>
        <taxon>Actinomycetota</taxon>
        <taxon>Actinomycetes</taxon>
        <taxon>Pseudonocardiales</taxon>
        <taxon>Pseudonocardiaceae</taxon>
        <taxon>Crossiella</taxon>
    </lineage>
</organism>
<dbReference type="SMART" id="SM00327">
    <property type="entry name" value="VWA"/>
    <property type="match status" value="1"/>
</dbReference>
<evidence type="ECO:0000259" key="2">
    <source>
        <dbReference type="PROSITE" id="PS50234"/>
    </source>
</evidence>
<dbReference type="PANTHER" id="PTHR10579:SF43">
    <property type="entry name" value="ZINC FINGER (C3HC4-TYPE RING FINGER) FAMILY PROTEIN"/>
    <property type="match status" value="1"/>
</dbReference>
<feature type="transmembrane region" description="Helical" evidence="1">
    <location>
        <begin position="12"/>
        <end position="33"/>
    </location>
</feature>
<keyword evidence="1" id="KW-0472">Membrane</keyword>